<dbReference type="EMBL" id="MN739760">
    <property type="protein sequence ID" value="QHT25234.1"/>
    <property type="molecule type" value="Genomic_DNA"/>
</dbReference>
<dbReference type="AlphaFoldDB" id="A0A6C0E817"/>
<evidence type="ECO:0000313" key="1">
    <source>
        <dbReference type="EMBL" id="QHT25234.1"/>
    </source>
</evidence>
<organism evidence="1">
    <name type="scientific">viral metagenome</name>
    <dbReference type="NCBI Taxonomy" id="1070528"/>
    <lineage>
        <taxon>unclassified sequences</taxon>
        <taxon>metagenomes</taxon>
        <taxon>organismal metagenomes</taxon>
    </lineage>
</organism>
<accession>A0A6C0E817</accession>
<protein>
    <submittedName>
        <fullName evidence="1">Uncharacterized protein</fullName>
    </submittedName>
</protein>
<reference evidence="1" key="1">
    <citation type="journal article" date="2020" name="Nature">
        <title>Giant virus diversity and host interactions through global metagenomics.</title>
        <authorList>
            <person name="Schulz F."/>
            <person name="Roux S."/>
            <person name="Paez-Espino D."/>
            <person name="Jungbluth S."/>
            <person name="Walsh D.A."/>
            <person name="Denef V.J."/>
            <person name="McMahon K.D."/>
            <person name="Konstantinidis K.T."/>
            <person name="Eloe-Fadrosh E.A."/>
            <person name="Kyrpides N.C."/>
            <person name="Woyke T."/>
        </authorList>
    </citation>
    <scope>NUCLEOTIDE SEQUENCE</scope>
    <source>
        <strain evidence="1">GVMAG-M-3300023179-150</strain>
    </source>
</reference>
<name>A0A6C0E817_9ZZZZ</name>
<proteinExistence type="predicted"/>
<sequence>MESENKPVRTINLVLEEDLINSLNFMLDKQNFELMKIVSSSQIIHLKSLLKFYYNLPDVEIPLKDGQK</sequence>